<dbReference type="EMBL" id="LATX01001565">
    <property type="protein sequence ID" value="KTB40644.1"/>
    <property type="molecule type" value="Genomic_DNA"/>
</dbReference>
<dbReference type="AlphaFoldDB" id="A0A0W0FWF2"/>
<sequence length="273" mass="30201">MALAFGCSAIFSTQLRRSIGSFASFSLFTPRKLDGIAGTAPSYQSAIFLHSSVPPSAFPSRVKTPVSQELQLRLTKQGGFVNWVWYGDGLSGVDPTDNVSSASRKHSATVFTAAGERIEIPVIDLQGMDAIEAELRRRVEQTPGSLVDEVHLFVCSHMARDCRCGERGGAFAKALREEVERRKALDPTGPYSRFKIGEVGHVGQHKYAPNLLVYPRGDWLGLLEIDDIPIVLEQAVETTRIPFLSNIGYPKEKWRGRMSLTKEEQLTLYNSSQ</sequence>
<dbReference type="Gene3D" id="3.40.30.10">
    <property type="entry name" value="Glutaredoxin"/>
    <property type="match status" value="1"/>
</dbReference>
<dbReference type="InterPro" id="IPR036249">
    <property type="entry name" value="Thioredoxin-like_sf"/>
</dbReference>
<dbReference type="InterPro" id="IPR009737">
    <property type="entry name" value="Aim32/Apd1-like"/>
</dbReference>
<accession>A0A0W0FWF2</accession>
<dbReference type="CDD" id="cd03062">
    <property type="entry name" value="TRX_Fd_Sucrase"/>
    <property type="match status" value="1"/>
</dbReference>
<proteinExistence type="predicted"/>
<dbReference type="eggNOG" id="ENOG502RJU3">
    <property type="taxonomic scope" value="Eukaryota"/>
</dbReference>
<dbReference type="PANTHER" id="PTHR31902">
    <property type="entry name" value="ACTIN PATCHES DISTAL PROTEIN 1"/>
    <property type="match status" value="1"/>
</dbReference>
<gene>
    <name evidence="1" type="ORF">WG66_6805</name>
</gene>
<organism evidence="1 2">
    <name type="scientific">Moniliophthora roreri</name>
    <name type="common">Frosty pod rot fungus</name>
    <name type="synonym">Monilia roreri</name>
    <dbReference type="NCBI Taxonomy" id="221103"/>
    <lineage>
        <taxon>Eukaryota</taxon>
        <taxon>Fungi</taxon>
        <taxon>Dikarya</taxon>
        <taxon>Basidiomycota</taxon>
        <taxon>Agaricomycotina</taxon>
        <taxon>Agaricomycetes</taxon>
        <taxon>Agaricomycetidae</taxon>
        <taxon>Agaricales</taxon>
        <taxon>Marasmiineae</taxon>
        <taxon>Marasmiaceae</taxon>
        <taxon>Moniliophthora</taxon>
    </lineage>
</organism>
<dbReference type="SUPFAM" id="SSF52833">
    <property type="entry name" value="Thioredoxin-like"/>
    <property type="match status" value="1"/>
</dbReference>
<comment type="caution">
    <text evidence="1">The sequence shown here is derived from an EMBL/GenBank/DDBJ whole genome shotgun (WGS) entry which is preliminary data.</text>
</comment>
<dbReference type="Proteomes" id="UP000054988">
    <property type="component" value="Unassembled WGS sequence"/>
</dbReference>
<evidence type="ECO:0000313" key="1">
    <source>
        <dbReference type="EMBL" id="KTB40644.1"/>
    </source>
</evidence>
<dbReference type="Pfam" id="PF06999">
    <property type="entry name" value="Suc_Fer-like"/>
    <property type="match status" value="1"/>
</dbReference>
<reference evidence="1 2" key="1">
    <citation type="submission" date="2015-12" db="EMBL/GenBank/DDBJ databases">
        <title>Draft genome sequence of Moniliophthora roreri, the causal agent of frosty pod rot of cacao.</title>
        <authorList>
            <person name="Aime M.C."/>
            <person name="Diaz-Valderrama J.R."/>
            <person name="Kijpornyongpan T."/>
            <person name="Phillips-Mora W."/>
        </authorList>
    </citation>
    <scope>NUCLEOTIDE SEQUENCE [LARGE SCALE GENOMIC DNA]</scope>
    <source>
        <strain evidence="1 2">MCA 2952</strain>
    </source>
</reference>
<protein>
    <submittedName>
        <fullName evidence="1">Uncharacterized protein</fullName>
    </submittedName>
</protein>
<name>A0A0W0FWF2_MONRR</name>
<evidence type="ECO:0000313" key="2">
    <source>
        <dbReference type="Proteomes" id="UP000054988"/>
    </source>
</evidence>